<gene>
    <name evidence="1" type="ORF">HBA49_09755</name>
</gene>
<accession>A0A6H9XCM6</accession>
<evidence type="ECO:0000313" key="1">
    <source>
        <dbReference type="EMBL" id="QIP45762.1"/>
    </source>
</evidence>
<organism evidence="1">
    <name type="scientific">Corynebacterium matruchotii</name>
    <dbReference type="NCBI Taxonomy" id="43768"/>
    <lineage>
        <taxon>Bacteria</taxon>
        <taxon>Bacillati</taxon>
        <taxon>Actinomycetota</taxon>
        <taxon>Actinomycetes</taxon>
        <taxon>Mycobacteriales</taxon>
        <taxon>Corynebacteriaceae</taxon>
        <taxon>Corynebacterium</taxon>
    </lineage>
</organism>
<protein>
    <submittedName>
        <fullName evidence="1">Uncharacterized protein</fullName>
    </submittedName>
</protein>
<reference evidence="1" key="1">
    <citation type="submission" date="2020-03" db="EMBL/GenBank/DDBJ databases">
        <authorList>
            <person name="Johnston C.D."/>
            <person name="Cotton S.L."/>
            <person name="Dewhirst F.E."/>
        </authorList>
    </citation>
    <scope>NUCLEOTIDE SEQUENCE [LARGE SCALE GENOMIC DNA]</scope>
    <source>
        <strain evidence="1">ATCC 14266</strain>
    </source>
</reference>
<sequence length="62" mass="7038">MVATPVGFFARLGFLLISVALRRLPQVGISHYGGGPIHNIFTRKLPIIFRRIMHTNAEENHR</sequence>
<name>A0A6H9XCM6_9CORY</name>
<proteinExistence type="predicted"/>
<dbReference type="EMBL" id="CP050134">
    <property type="protein sequence ID" value="QIP45762.1"/>
    <property type="molecule type" value="Genomic_DNA"/>
</dbReference>
<dbReference type="AlphaFoldDB" id="A0A6H9XCM6"/>